<gene>
    <name evidence="1" type="ORF">LEP1GSC050_4008</name>
</gene>
<protein>
    <submittedName>
        <fullName evidence="1">Uncharacterized protein</fullName>
    </submittedName>
</protein>
<organism evidence="1 2">
    <name type="scientific">Leptospira broomii serovar Hurstbridge str. 5399</name>
    <dbReference type="NCBI Taxonomy" id="1049789"/>
    <lineage>
        <taxon>Bacteria</taxon>
        <taxon>Pseudomonadati</taxon>
        <taxon>Spirochaetota</taxon>
        <taxon>Spirochaetia</taxon>
        <taxon>Leptospirales</taxon>
        <taxon>Leptospiraceae</taxon>
        <taxon>Leptospira</taxon>
    </lineage>
</organism>
<comment type="caution">
    <text evidence="1">The sequence shown here is derived from an EMBL/GenBank/DDBJ whole genome shotgun (WGS) entry which is preliminary data.</text>
</comment>
<reference evidence="1" key="1">
    <citation type="submission" date="2013-05" db="EMBL/GenBank/DDBJ databases">
        <authorList>
            <person name="Harkins D.M."/>
            <person name="Durkin A.S."/>
            <person name="Brinkac L.M."/>
            <person name="Haft D.H."/>
            <person name="Selengut J.D."/>
            <person name="Sanka R."/>
            <person name="DePew J."/>
            <person name="Purushe J."/>
            <person name="Hartskeerl R.A."/>
            <person name="Ahmed A."/>
            <person name="van der Linden H."/>
            <person name="Goris M.G.A."/>
            <person name="Vinetz J.M."/>
            <person name="Sutton G.G."/>
            <person name="Nierman W.C."/>
            <person name="Fouts D.E."/>
        </authorList>
    </citation>
    <scope>NUCLEOTIDE SEQUENCE [LARGE SCALE GENOMIC DNA]</scope>
    <source>
        <strain evidence="1">5399</strain>
    </source>
</reference>
<sequence>MKFFAFGMSTFFLGAVEGIFFFSTFYDFLNMTNPDIYFG</sequence>
<evidence type="ECO:0000313" key="2">
    <source>
        <dbReference type="Proteomes" id="UP000015454"/>
    </source>
</evidence>
<proteinExistence type="predicted"/>
<name>T0FC33_9LEPT</name>
<keyword evidence="2" id="KW-1185">Reference proteome</keyword>
<dbReference type="EMBL" id="AHMO02000008">
    <property type="protein sequence ID" value="EQA45436.1"/>
    <property type="molecule type" value="Genomic_DNA"/>
</dbReference>
<accession>T0FC33</accession>
<evidence type="ECO:0000313" key="1">
    <source>
        <dbReference type="EMBL" id="EQA45436.1"/>
    </source>
</evidence>
<dbReference type="Proteomes" id="UP000015454">
    <property type="component" value="Unassembled WGS sequence"/>
</dbReference>
<dbReference type="AlphaFoldDB" id="T0FC33"/>